<keyword evidence="7 11" id="KW-0804">Transcription</keyword>
<comment type="domain">
    <text evidence="11">The N-terminal domain is essential for RNAP assembly and basal transcription, whereas the C-terminal domain is involved in interaction with transcriptional regulators and with upstream promoter elements.</text>
</comment>
<evidence type="ECO:0000313" key="14">
    <source>
        <dbReference type="Proteomes" id="UP000184731"/>
    </source>
</evidence>
<dbReference type="EMBL" id="CP017834">
    <property type="protein sequence ID" value="APJ04518.1"/>
    <property type="molecule type" value="Genomic_DNA"/>
</dbReference>
<dbReference type="OrthoDB" id="5289974at2"/>
<keyword evidence="6 11" id="KW-0548">Nucleotidyltransferase</keyword>
<dbReference type="AlphaFoldDB" id="A0A1L4D2T6"/>
<dbReference type="Pfam" id="PF01193">
    <property type="entry name" value="RNA_pol_L"/>
    <property type="match status" value="1"/>
</dbReference>
<dbReference type="GO" id="GO:0003899">
    <property type="term" value="F:DNA-directed RNA polymerase activity"/>
    <property type="evidence" value="ECO:0007669"/>
    <property type="project" value="UniProtKB-UniRule"/>
</dbReference>
<dbReference type="GO" id="GO:0003677">
    <property type="term" value="F:DNA binding"/>
    <property type="evidence" value="ECO:0007669"/>
    <property type="project" value="UniProtKB-UniRule"/>
</dbReference>
<evidence type="ECO:0000313" key="13">
    <source>
        <dbReference type="EMBL" id="APJ04518.1"/>
    </source>
</evidence>
<dbReference type="FunFam" id="1.10.150.20:FF:000001">
    <property type="entry name" value="DNA-directed RNA polymerase subunit alpha"/>
    <property type="match status" value="1"/>
</dbReference>
<dbReference type="HAMAP" id="MF_00059">
    <property type="entry name" value="RNApol_bact_RpoA"/>
    <property type="match status" value="1"/>
</dbReference>
<dbReference type="EC" id="2.7.7.6" evidence="2 11"/>
<evidence type="ECO:0000256" key="9">
    <source>
        <dbReference type="ARBA" id="ARBA00033070"/>
    </source>
</evidence>
<evidence type="ECO:0000256" key="10">
    <source>
        <dbReference type="ARBA" id="ARBA00048552"/>
    </source>
</evidence>
<feature type="region of interest" description="Alpha C-terminal domain (alpha-CTD)" evidence="11">
    <location>
        <begin position="253"/>
        <end position="334"/>
    </location>
</feature>
<dbReference type="Gene3D" id="1.10.150.20">
    <property type="entry name" value="5' to 3' exonuclease, C-terminal subdomain"/>
    <property type="match status" value="1"/>
</dbReference>
<feature type="region of interest" description="Alpha N-terminal domain (alpha-NTD)" evidence="11">
    <location>
        <begin position="1"/>
        <end position="235"/>
    </location>
</feature>
<organism evidence="13 14">
    <name type="scientific">Silvanigrella aquatica</name>
    <dbReference type="NCBI Taxonomy" id="1915309"/>
    <lineage>
        <taxon>Bacteria</taxon>
        <taxon>Pseudomonadati</taxon>
        <taxon>Bdellovibrionota</taxon>
        <taxon>Oligoflexia</taxon>
        <taxon>Silvanigrellales</taxon>
        <taxon>Silvanigrellaceae</taxon>
        <taxon>Silvanigrella</taxon>
    </lineage>
</organism>
<feature type="domain" description="DNA-directed RNA polymerase RpoA/D/Rpb3-type" evidence="12">
    <location>
        <begin position="28"/>
        <end position="234"/>
    </location>
</feature>
<dbReference type="Pfam" id="PF01000">
    <property type="entry name" value="RNA_pol_A_bac"/>
    <property type="match status" value="1"/>
</dbReference>
<dbReference type="GO" id="GO:0046983">
    <property type="term" value="F:protein dimerization activity"/>
    <property type="evidence" value="ECO:0007669"/>
    <property type="project" value="InterPro"/>
</dbReference>
<comment type="function">
    <text evidence="11">DNA-dependent RNA polymerase catalyzes the transcription of DNA into RNA using the four ribonucleoside triphosphates as substrates.</text>
</comment>
<dbReference type="Pfam" id="PF03118">
    <property type="entry name" value="RNA_pol_A_CTD"/>
    <property type="match status" value="1"/>
</dbReference>
<dbReference type="GO" id="GO:0000428">
    <property type="term" value="C:DNA-directed RNA polymerase complex"/>
    <property type="evidence" value="ECO:0007669"/>
    <property type="project" value="UniProtKB-KW"/>
</dbReference>
<dbReference type="GO" id="GO:0005737">
    <property type="term" value="C:cytoplasm"/>
    <property type="evidence" value="ECO:0007669"/>
    <property type="project" value="UniProtKB-ARBA"/>
</dbReference>
<dbReference type="InterPro" id="IPR011773">
    <property type="entry name" value="DNA-dir_RpoA"/>
</dbReference>
<dbReference type="CDD" id="cd06928">
    <property type="entry name" value="RNAP_alpha_NTD"/>
    <property type="match status" value="1"/>
</dbReference>
<evidence type="ECO:0000256" key="11">
    <source>
        <dbReference type="HAMAP-Rule" id="MF_00059"/>
    </source>
</evidence>
<evidence type="ECO:0000256" key="1">
    <source>
        <dbReference type="ARBA" id="ARBA00007123"/>
    </source>
</evidence>
<comment type="similarity">
    <text evidence="1 11">Belongs to the RNA polymerase alpha chain family.</text>
</comment>
<dbReference type="NCBIfam" id="TIGR02027">
    <property type="entry name" value="rpoA"/>
    <property type="match status" value="1"/>
</dbReference>
<keyword evidence="4 11" id="KW-0240">DNA-directed RNA polymerase</keyword>
<dbReference type="Gene3D" id="3.30.1360.10">
    <property type="entry name" value="RNA polymerase, RBP11-like subunit"/>
    <property type="match status" value="1"/>
</dbReference>
<dbReference type="STRING" id="1915309.AXG55_11605"/>
<dbReference type="InterPro" id="IPR036603">
    <property type="entry name" value="RBP11-like"/>
</dbReference>
<dbReference type="SUPFAM" id="SSF55257">
    <property type="entry name" value="RBP11-like subunits of RNA polymerase"/>
    <property type="match status" value="1"/>
</dbReference>
<dbReference type="NCBIfam" id="NF003519">
    <property type="entry name" value="PRK05182.2-5"/>
    <property type="match status" value="1"/>
</dbReference>
<dbReference type="KEGG" id="saqi:AXG55_11605"/>
<proteinExistence type="inferred from homology"/>
<gene>
    <name evidence="11" type="primary">rpoA</name>
    <name evidence="13" type="ORF">AXG55_11605</name>
</gene>
<protein>
    <recommendedName>
        <fullName evidence="3 11">DNA-directed RNA polymerase subunit alpha</fullName>
        <shortName evidence="11">RNAP subunit alpha</shortName>
        <ecNumber evidence="2 11">2.7.7.6</ecNumber>
    </recommendedName>
    <alternativeName>
        <fullName evidence="9 11">RNA polymerase subunit alpha</fullName>
    </alternativeName>
    <alternativeName>
        <fullName evidence="8 11">Transcriptase subunit alpha</fullName>
    </alternativeName>
</protein>
<dbReference type="Gene3D" id="2.170.120.12">
    <property type="entry name" value="DNA-directed RNA polymerase, insert domain"/>
    <property type="match status" value="1"/>
</dbReference>
<dbReference type="FunFam" id="2.170.120.12:FF:000001">
    <property type="entry name" value="DNA-directed RNA polymerase subunit alpha"/>
    <property type="match status" value="1"/>
</dbReference>
<dbReference type="NCBIfam" id="NF003513">
    <property type="entry name" value="PRK05182.1-2"/>
    <property type="match status" value="1"/>
</dbReference>
<dbReference type="InterPro" id="IPR011262">
    <property type="entry name" value="DNA-dir_RNA_pol_insert"/>
</dbReference>
<dbReference type="InterPro" id="IPR036643">
    <property type="entry name" value="RNApol_insert_sf"/>
</dbReference>
<comment type="catalytic activity">
    <reaction evidence="10 11">
        <text>RNA(n) + a ribonucleoside 5'-triphosphate = RNA(n+1) + diphosphate</text>
        <dbReference type="Rhea" id="RHEA:21248"/>
        <dbReference type="Rhea" id="RHEA-COMP:14527"/>
        <dbReference type="Rhea" id="RHEA-COMP:17342"/>
        <dbReference type="ChEBI" id="CHEBI:33019"/>
        <dbReference type="ChEBI" id="CHEBI:61557"/>
        <dbReference type="ChEBI" id="CHEBI:140395"/>
        <dbReference type="EC" id="2.7.7.6"/>
    </reaction>
</comment>
<evidence type="ECO:0000259" key="12">
    <source>
        <dbReference type="SMART" id="SM00662"/>
    </source>
</evidence>
<comment type="subunit">
    <text evidence="11">Homodimer. The RNAP catalytic core consists of 2 alpha, 1 beta, 1 beta' and 1 omega subunit. When a sigma factor is associated with the core the holoenzyme is formed, which can initiate transcription.</text>
</comment>
<keyword evidence="14" id="KW-1185">Reference proteome</keyword>
<accession>A0A1L4D2T6</accession>
<dbReference type="SMART" id="SM00662">
    <property type="entry name" value="RPOLD"/>
    <property type="match status" value="1"/>
</dbReference>
<keyword evidence="5 11" id="KW-0808">Transferase</keyword>
<sequence>MTESIMQSNWKALLKPQFIEKEDISSAFGRFIAKPLERGFGTTLGNALRRVLLSSLQGAAVVGLRIEGVEHEFSTVPDVSEDVTEIVLNLKALDVWLDTEGEKTAIIDVVGPKVVRGSDVISDGSLRILNPDHIICTVGAGGKFKAEITVRTGKGYLTSDAVKDGLPLGVIPIDAVFSPVKRVSFSVSDTRIGQRSDFNKLILEISTNGAVTSEDALAYAAKILKDQLSIFINFQEADDEVQVIDSIQVDARLNENLYKSVDELELSVRAANCLENAGIRYIGELVIRTEAEMLKTKNFGRKTLNEIKDLLAEMGLHLGMKIEGFDPTKLRDRI</sequence>
<dbReference type="Proteomes" id="UP000184731">
    <property type="component" value="Chromosome"/>
</dbReference>
<evidence type="ECO:0000256" key="8">
    <source>
        <dbReference type="ARBA" id="ARBA00032524"/>
    </source>
</evidence>
<reference evidence="13 14" key="1">
    <citation type="submission" date="2016-10" db="EMBL/GenBank/DDBJ databases">
        <title>Silvanigrella aquatica sp. nov., isolated from a freshwater lake located in the Black Forest, Germany, description of Silvanigrellaceae fam. nov., Silvanigrellales ord. nov., reclassification of the order Bdellovibrionales in the class Oligoflexia, reclassification of the families Bacteriovoracaceae and Halobacteriovoraceae in the new order Bacteriovoracales ord. nov., and reclassification of the family Pseudobacteriovoracaceae in the order Oligoflexiales.</title>
        <authorList>
            <person name="Hahn M.W."/>
            <person name="Schmidt J."/>
            <person name="Koll U."/>
            <person name="Rohde M."/>
            <person name="Verbag S."/>
            <person name="Pitt A."/>
            <person name="Nakai R."/>
            <person name="Naganuma T."/>
            <person name="Lang E."/>
        </authorList>
    </citation>
    <scope>NUCLEOTIDE SEQUENCE [LARGE SCALE GENOMIC DNA]</scope>
    <source>
        <strain evidence="13 14">MWH-Nonnen-W8red</strain>
    </source>
</reference>
<dbReference type="InterPro" id="IPR011263">
    <property type="entry name" value="DNA-dir_RNA_pol_RpoA/D/Rpb3"/>
</dbReference>
<dbReference type="InterPro" id="IPR011260">
    <property type="entry name" value="RNAP_asu_C"/>
</dbReference>
<dbReference type="SUPFAM" id="SSF47789">
    <property type="entry name" value="C-terminal domain of RNA polymerase alpha subunit"/>
    <property type="match status" value="1"/>
</dbReference>
<evidence type="ECO:0000256" key="7">
    <source>
        <dbReference type="ARBA" id="ARBA00023163"/>
    </source>
</evidence>
<evidence type="ECO:0000256" key="4">
    <source>
        <dbReference type="ARBA" id="ARBA00022478"/>
    </source>
</evidence>
<name>A0A1L4D2T6_9BACT</name>
<dbReference type="SUPFAM" id="SSF56553">
    <property type="entry name" value="Insert subdomain of RNA polymerase alpha subunit"/>
    <property type="match status" value="1"/>
</dbReference>
<evidence type="ECO:0000256" key="6">
    <source>
        <dbReference type="ARBA" id="ARBA00022695"/>
    </source>
</evidence>
<evidence type="ECO:0000256" key="3">
    <source>
        <dbReference type="ARBA" id="ARBA00015972"/>
    </source>
</evidence>
<dbReference type="GO" id="GO:0006351">
    <property type="term" value="P:DNA-templated transcription"/>
    <property type="evidence" value="ECO:0007669"/>
    <property type="project" value="UniProtKB-UniRule"/>
</dbReference>
<evidence type="ECO:0000256" key="5">
    <source>
        <dbReference type="ARBA" id="ARBA00022679"/>
    </source>
</evidence>
<evidence type="ECO:0000256" key="2">
    <source>
        <dbReference type="ARBA" id="ARBA00012418"/>
    </source>
</evidence>